<sequence>MSPSHDEKLNQLRDRLTDFMIREATHDIYNISMPRNGRTSFPRLAHLRPLTRISEENSSEFVNINHESSRPEAAVGYERQIEHPSKETYKVKKPKNLILYLTATEAKIITIQIIQLKIDEINKKINEESNEFYINRYRGHKWHLTKICNEVWADCRRRDIF</sequence>
<dbReference type="RefSeq" id="XP_066079747.1">
    <property type="nucleotide sequence ID" value="XM_066223650.1"/>
</dbReference>
<dbReference type="EMBL" id="CP144108">
    <property type="protein sequence ID" value="WWC92985.1"/>
    <property type="molecule type" value="Genomic_DNA"/>
</dbReference>
<evidence type="ECO:0000313" key="1">
    <source>
        <dbReference type="EMBL" id="WWC92985.1"/>
    </source>
</evidence>
<proteinExistence type="predicted"/>
<name>A0AAX4K806_9TREE</name>
<dbReference type="AlphaFoldDB" id="A0AAX4K806"/>
<evidence type="ECO:0000313" key="2">
    <source>
        <dbReference type="Proteomes" id="UP001355207"/>
    </source>
</evidence>
<gene>
    <name evidence="1" type="ORF">L201_007949</name>
</gene>
<reference evidence="1 2" key="1">
    <citation type="submission" date="2024-01" db="EMBL/GenBank/DDBJ databases">
        <title>Comparative genomics of Cryptococcus and Kwoniella reveals pathogenesis evolution and contrasting modes of karyotype evolution via chromosome fusion or intercentromeric recombination.</title>
        <authorList>
            <person name="Coelho M.A."/>
            <person name="David-Palma M."/>
            <person name="Shea T."/>
            <person name="Bowers K."/>
            <person name="McGinley-Smith S."/>
            <person name="Mohammad A.W."/>
            <person name="Gnirke A."/>
            <person name="Yurkov A.M."/>
            <person name="Nowrousian M."/>
            <person name="Sun S."/>
            <person name="Cuomo C.A."/>
            <person name="Heitman J."/>
        </authorList>
    </citation>
    <scope>NUCLEOTIDE SEQUENCE [LARGE SCALE GENOMIC DNA]</scope>
    <source>
        <strain evidence="1 2">CBS 6074</strain>
    </source>
</reference>
<organism evidence="1 2">
    <name type="scientific">Kwoniella dendrophila CBS 6074</name>
    <dbReference type="NCBI Taxonomy" id="1295534"/>
    <lineage>
        <taxon>Eukaryota</taxon>
        <taxon>Fungi</taxon>
        <taxon>Dikarya</taxon>
        <taxon>Basidiomycota</taxon>
        <taxon>Agaricomycotina</taxon>
        <taxon>Tremellomycetes</taxon>
        <taxon>Tremellales</taxon>
        <taxon>Cryptococcaceae</taxon>
        <taxon>Kwoniella</taxon>
    </lineage>
</organism>
<dbReference type="GeneID" id="91098617"/>
<accession>A0AAX4K806</accession>
<protein>
    <submittedName>
        <fullName evidence="1">Uncharacterized protein</fullName>
    </submittedName>
</protein>
<keyword evidence="2" id="KW-1185">Reference proteome</keyword>
<dbReference type="Proteomes" id="UP001355207">
    <property type="component" value="Chromosome 11"/>
</dbReference>